<evidence type="ECO:0000259" key="1">
    <source>
        <dbReference type="Pfam" id="PF20720"/>
    </source>
</evidence>
<dbReference type="Proteomes" id="UP000191988">
    <property type="component" value="Unassembled WGS sequence"/>
</dbReference>
<dbReference type="EMBL" id="FBWK01000071">
    <property type="protein sequence ID" value="CUX65437.1"/>
    <property type="molecule type" value="Genomic_DNA"/>
</dbReference>
<keyword evidence="3" id="KW-1185">Reference proteome</keyword>
<dbReference type="InterPro" id="IPR027417">
    <property type="entry name" value="P-loop_NTPase"/>
</dbReference>
<dbReference type="Pfam" id="PF20720">
    <property type="entry name" value="nSTAND3"/>
    <property type="match status" value="1"/>
</dbReference>
<accession>A0A1S7SAA5</accession>
<evidence type="ECO:0000313" key="3">
    <source>
        <dbReference type="Proteomes" id="UP000191988"/>
    </source>
</evidence>
<evidence type="ECO:0000313" key="2">
    <source>
        <dbReference type="EMBL" id="CUX65437.1"/>
    </source>
</evidence>
<gene>
    <name evidence="2" type="ORF">AGR3A_pa70087</name>
</gene>
<feature type="domain" description="Novel STAND NTPase 3" evidence="1">
    <location>
        <begin position="248"/>
        <end position="396"/>
    </location>
</feature>
<dbReference type="AlphaFoldDB" id="A0A1S7SAA5"/>
<name>A0A1S7SAA5_9HYPH</name>
<dbReference type="SUPFAM" id="SSF52540">
    <property type="entry name" value="P-loop containing nucleoside triphosphate hydrolases"/>
    <property type="match status" value="1"/>
</dbReference>
<reference evidence="3" key="1">
    <citation type="submission" date="2016-01" db="EMBL/GenBank/DDBJ databases">
        <authorList>
            <person name="Regsiter A."/>
            <person name="william w."/>
        </authorList>
    </citation>
    <scope>NUCLEOTIDE SEQUENCE [LARGE SCALE GENOMIC DNA]</scope>
    <source>
        <strain evidence="3">CFBP 6623</strain>
    </source>
</reference>
<sequence length="726" mass="81746">MYDHNDDEAAGGSGGSAVAGFDYQVAVSIWLALDLMVASKLTSEMTLEHVSEEDLEADLKETDLEEAEPEKVATVVPMKNYRLIVQAKRRTGNAWTEKALINLLEHGKKRKSAIKRLEEDPSARYLLVTSAAANAPVNKLAVRRPGRWPAASKMPEKVAEASAEKIGGRVALIASEDDERLESDIRELLIRRFGVPFDLWRACLRALKDAAWDRVRGKYDGRWTREEVEEIIAQHEGYIVKSSDQDLYVPPTNWGDLKQAIKSRHALMIVGQSGSGKTSASEALWHALRKEIPGLRRVLITKGPDQLRADRTQPPVLYDIEDPWGKFRFEPESRPWNEQLEKEFRSARHDRLFIATTRIDVATGSGALDDVAKWRVDLDAEHYGKSEKKAIFRKLLAQEPTDLQNFAHAREEAVLSELILPLEIRKFFDALQDADREEIANSPDRSLYQLIARAHSKSIEKTVIEQIEHRKAVKAAAIIWALIKPFGRLSGNVLRTLEDPLADAVEGLEDKLDELVGAFIVARNLRQTSDGSLSYYHGKVEAGFEAALDNHPQSVRRALRALVETLLDSEELSDGDWGIEAAVQIVRLAGQRLKSGKPQIGNIHQARIDAWLERGMPDLAERTLDARLDLAASVGSTHSNLSELARWLKHRRDHTFKALLAWKEPDRDGAWYDRMQRDPKVRMVLENFIRTVLPSDNVHFPNSFHVTVRKLAGDCTEAFLDAATRS</sequence>
<dbReference type="RefSeq" id="WP_080843351.1">
    <property type="nucleotide sequence ID" value="NZ_LT009725.1"/>
</dbReference>
<dbReference type="InterPro" id="IPR049050">
    <property type="entry name" value="nSTAND3"/>
</dbReference>
<organism evidence="2 3">
    <name type="scientific">Agrobacterium tomkonis CFBP 6623</name>
    <dbReference type="NCBI Taxonomy" id="1183432"/>
    <lineage>
        <taxon>Bacteria</taxon>
        <taxon>Pseudomonadati</taxon>
        <taxon>Pseudomonadota</taxon>
        <taxon>Alphaproteobacteria</taxon>
        <taxon>Hyphomicrobiales</taxon>
        <taxon>Rhizobiaceae</taxon>
        <taxon>Rhizobium/Agrobacterium group</taxon>
        <taxon>Agrobacterium</taxon>
        <taxon>Agrobacterium tumefaciens complex</taxon>
    </lineage>
</organism>
<protein>
    <recommendedName>
        <fullName evidence="1">Novel STAND NTPase 3 domain-containing protein</fullName>
    </recommendedName>
</protein>
<proteinExistence type="predicted"/>